<dbReference type="EMBL" id="CM026433">
    <property type="protein sequence ID" value="KAG0554524.1"/>
    <property type="molecule type" value="Genomic_DNA"/>
</dbReference>
<keyword evidence="3" id="KW-1185">Reference proteome</keyword>
<name>A0A8T0G840_CERPU</name>
<comment type="caution">
    <text evidence="2">The sequence shown here is derived from an EMBL/GenBank/DDBJ whole genome shotgun (WGS) entry which is preliminary data.</text>
</comment>
<evidence type="ECO:0000313" key="2">
    <source>
        <dbReference type="EMBL" id="KAG0554524.1"/>
    </source>
</evidence>
<proteinExistence type="predicted"/>
<organism evidence="2 3">
    <name type="scientific">Ceratodon purpureus</name>
    <name type="common">Fire moss</name>
    <name type="synonym">Dicranum purpureum</name>
    <dbReference type="NCBI Taxonomy" id="3225"/>
    <lineage>
        <taxon>Eukaryota</taxon>
        <taxon>Viridiplantae</taxon>
        <taxon>Streptophyta</taxon>
        <taxon>Embryophyta</taxon>
        <taxon>Bryophyta</taxon>
        <taxon>Bryophytina</taxon>
        <taxon>Bryopsida</taxon>
        <taxon>Dicranidae</taxon>
        <taxon>Pseudoditrichales</taxon>
        <taxon>Ditrichaceae</taxon>
        <taxon>Ceratodon</taxon>
    </lineage>
</organism>
<dbReference type="Proteomes" id="UP000822688">
    <property type="component" value="Chromosome 12"/>
</dbReference>
<dbReference type="AlphaFoldDB" id="A0A8T0G840"/>
<keyword evidence="1" id="KW-0472">Membrane</keyword>
<evidence type="ECO:0000313" key="3">
    <source>
        <dbReference type="Proteomes" id="UP000822688"/>
    </source>
</evidence>
<keyword evidence="1" id="KW-0812">Transmembrane</keyword>
<keyword evidence="1" id="KW-1133">Transmembrane helix</keyword>
<protein>
    <submittedName>
        <fullName evidence="2">Uncharacterized protein</fullName>
    </submittedName>
</protein>
<accession>A0A8T0G840</accession>
<feature type="transmembrane region" description="Helical" evidence="1">
    <location>
        <begin position="33"/>
        <end position="50"/>
    </location>
</feature>
<feature type="transmembrane region" description="Helical" evidence="1">
    <location>
        <begin position="112"/>
        <end position="131"/>
    </location>
</feature>
<reference evidence="2" key="1">
    <citation type="submission" date="2020-06" db="EMBL/GenBank/DDBJ databases">
        <title>WGS assembly of Ceratodon purpureus strain R40.</title>
        <authorList>
            <person name="Carey S.B."/>
            <person name="Jenkins J."/>
            <person name="Shu S."/>
            <person name="Lovell J.T."/>
            <person name="Sreedasyam A."/>
            <person name="Maumus F."/>
            <person name="Tiley G.P."/>
            <person name="Fernandez-Pozo N."/>
            <person name="Barry K."/>
            <person name="Chen C."/>
            <person name="Wang M."/>
            <person name="Lipzen A."/>
            <person name="Daum C."/>
            <person name="Saski C.A."/>
            <person name="Payton A.C."/>
            <person name="Mcbreen J.C."/>
            <person name="Conrad R.E."/>
            <person name="Kollar L.M."/>
            <person name="Olsson S."/>
            <person name="Huttunen S."/>
            <person name="Landis J.B."/>
            <person name="Wickett N.J."/>
            <person name="Johnson M.G."/>
            <person name="Rensing S.A."/>
            <person name="Grimwood J."/>
            <person name="Schmutz J."/>
            <person name="Mcdaniel S.F."/>
        </authorList>
    </citation>
    <scope>NUCLEOTIDE SEQUENCE</scope>
    <source>
        <strain evidence="2">R40</strain>
    </source>
</reference>
<sequence length="189" mass="20215">MKGLNYFGSYNLLLSLFISIKCSQILITGRISLGGTIADLFMIVLTLLGAQGNLRSPVKSVCHPGRHAILLVTFSTSLLSTGAHAERQSNEVSIQSCICAVPHAWEIHDHTLTAAAVTILAAVIVIGVAVARRVINCQQQFPEIQADVPDIPAPVPALPIIPEVQGEDIDDVLARAPIPSRLNSPLSWL</sequence>
<evidence type="ECO:0000256" key="1">
    <source>
        <dbReference type="SAM" id="Phobius"/>
    </source>
</evidence>
<gene>
    <name evidence="2" type="ORF">KC19_12G097600</name>
</gene>